<evidence type="ECO:0000256" key="1">
    <source>
        <dbReference type="SAM" id="Phobius"/>
    </source>
</evidence>
<keyword evidence="1" id="KW-0812">Transmembrane</keyword>
<sequence length="77" mass="8094">MVQLIQSLLQFTIAAGLMLGALGFAVVGVMFIIGGLETRRRAKQYFKDIFIGTVILVAAPSIISFIISSMSGCGGSP</sequence>
<dbReference type="AlphaFoldDB" id="M0H6L9"/>
<keyword evidence="1" id="KW-0472">Membrane</keyword>
<reference evidence="2 3" key="1">
    <citation type="journal article" date="2014" name="PLoS Genet.">
        <title>Phylogenetically driven sequencing of extremely halophilic archaea reveals strategies for static and dynamic osmo-response.</title>
        <authorList>
            <person name="Becker E.A."/>
            <person name="Seitzer P.M."/>
            <person name="Tritt A."/>
            <person name="Larsen D."/>
            <person name="Krusor M."/>
            <person name="Yao A.I."/>
            <person name="Wu D."/>
            <person name="Madern D."/>
            <person name="Eisen J.A."/>
            <person name="Darling A.E."/>
            <person name="Facciotti M.T."/>
        </authorList>
    </citation>
    <scope>NUCLEOTIDE SEQUENCE [LARGE SCALE GENOMIC DNA]</scope>
    <source>
        <strain evidence="3">ATCC 33959 / DSM 4427 / JCM 8863 / NBRC 102184 / NCIMB 2188 / Ma 2.38</strain>
    </source>
</reference>
<gene>
    <name evidence="2" type="ORF">C454_11126</name>
</gene>
<protein>
    <submittedName>
        <fullName evidence="2">Uncharacterized protein</fullName>
    </submittedName>
</protein>
<dbReference type="EMBL" id="AOLJ01000017">
    <property type="protein sequence ID" value="ELZ80161.1"/>
    <property type="molecule type" value="Genomic_DNA"/>
</dbReference>
<feature type="transmembrane region" description="Helical" evidence="1">
    <location>
        <begin position="45"/>
        <end position="67"/>
    </location>
</feature>
<comment type="caution">
    <text evidence="2">The sequence shown here is derived from an EMBL/GenBank/DDBJ whole genome shotgun (WGS) entry which is preliminary data.</text>
</comment>
<keyword evidence="3" id="KW-1185">Reference proteome</keyword>
<evidence type="ECO:0000313" key="2">
    <source>
        <dbReference type="EMBL" id="ELZ80161.1"/>
    </source>
</evidence>
<accession>M0H6L9</accession>
<dbReference type="Proteomes" id="UP000011571">
    <property type="component" value="Unassembled WGS sequence"/>
</dbReference>
<keyword evidence="1" id="KW-1133">Transmembrane helix</keyword>
<evidence type="ECO:0000313" key="3">
    <source>
        <dbReference type="Proteomes" id="UP000011571"/>
    </source>
</evidence>
<proteinExistence type="predicted"/>
<feature type="transmembrane region" description="Helical" evidence="1">
    <location>
        <begin position="12"/>
        <end position="33"/>
    </location>
</feature>
<organism evidence="2 3">
    <name type="scientific">Haloferax gibbonsii (strain ATCC 33959 / DSM 4427 / JCM 8863 / NBRC 102184 / NCIMB 2188 / Ma 2.38)</name>
    <dbReference type="NCBI Taxonomy" id="1227459"/>
    <lineage>
        <taxon>Archaea</taxon>
        <taxon>Methanobacteriati</taxon>
        <taxon>Methanobacteriota</taxon>
        <taxon>Stenosarchaea group</taxon>
        <taxon>Halobacteria</taxon>
        <taxon>Halobacteriales</taxon>
        <taxon>Haloferacaceae</taxon>
        <taxon>Haloferax</taxon>
    </lineage>
</organism>
<name>M0H6L9_HALGM</name>